<sequence length="73" mass="8236">MIAVGCSYPYAQKIINRYNQNGAEGVRNRKNKTSNHVRGKKRLLSQPQLEKLTRAIEKKPPDGGIWTGTKVAR</sequence>
<dbReference type="EMBL" id="CAACVJ010000107">
    <property type="protein sequence ID" value="VEP13346.1"/>
    <property type="molecule type" value="Genomic_DNA"/>
</dbReference>
<gene>
    <name evidence="1" type="ORF">H1P_1950012</name>
</gene>
<organism evidence="1 2">
    <name type="scientific">Hyella patelloides LEGE 07179</name>
    <dbReference type="NCBI Taxonomy" id="945734"/>
    <lineage>
        <taxon>Bacteria</taxon>
        <taxon>Bacillati</taxon>
        <taxon>Cyanobacteriota</taxon>
        <taxon>Cyanophyceae</taxon>
        <taxon>Pleurocapsales</taxon>
        <taxon>Hyellaceae</taxon>
        <taxon>Hyella</taxon>
    </lineage>
</organism>
<reference evidence="1 2" key="1">
    <citation type="submission" date="2019-01" db="EMBL/GenBank/DDBJ databases">
        <authorList>
            <person name="Brito A."/>
        </authorList>
    </citation>
    <scope>NUCLEOTIDE SEQUENCE [LARGE SCALE GENOMIC DNA]</scope>
    <source>
        <strain evidence="1">1</strain>
    </source>
</reference>
<dbReference type="Proteomes" id="UP000320055">
    <property type="component" value="Unassembled WGS sequence"/>
</dbReference>
<keyword evidence="2" id="KW-1185">Reference proteome</keyword>
<evidence type="ECO:0000313" key="2">
    <source>
        <dbReference type="Proteomes" id="UP000320055"/>
    </source>
</evidence>
<dbReference type="AlphaFoldDB" id="A0A563VPG1"/>
<dbReference type="RefSeq" id="WP_222427180.1">
    <property type="nucleotide sequence ID" value="NZ_LR213945.1"/>
</dbReference>
<proteinExistence type="predicted"/>
<name>A0A563VPG1_9CYAN</name>
<accession>A0A563VPG1</accession>
<evidence type="ECO:0000313" key="1">
    <source>
        <dbReference type="EMBL" id="VEP13346.1"/>
    </source>
</evidence>
<protein>
    <submittedName>
        <fullName evidence="1">Uncharacterized protein</fullName>
    </submittedName>
</protein>